<dbReference type="EMBL" id="JAHHGZ010000007">
    <property type="protein sequence ID" value="MBW4667435.1"/>
    <property type="molecule type" value="Genomic_DNA"/>
</dbReference>
<proteinExistence type="predicted"/>
<dbReference type="AlphaFoldDB" id="A0A951QMU1"/>
<sequence length="895" mass="104862">MTVEEKRLEEDRTRKAYWRRWGPYLSERQWGTVREDYSADGNAWNHFPHDHARSRAYRWGEDGIAGISDNHQRLCFAIALWNGEDPILKERLFGLSGPEGNHGEDVKEYYFYLDNTPSHAYMKYLYKYPHKAFPYRELVEENQRRGYYDPEFELVDTGILDNNKYFDVFVEYAKASAEDIFIKISVVNRGNESKTLHILPTLWFRNTWSWGENSKKPILTLDSTGIVTASHPSLGESWLFCQDCKEFLFTENETNSERLFGIKNQYPYVKDGINNYIVNGEKEAVNKNQRGTKVAAHYEIKLDAGETRTICLRLTDNKNLTESFETDFDDIFDARKQEADEFYQRISPNNFSEDARNVQRQAFAGLLWTKQYYHYVVEDWLKGDSNQPPPHRYNARNQEWVHLYNDDIISMPDKWEFPWYAAWDLAFHVVPLAMIDPDFAKRQMDRFTREWYMHPNGQIPAYEWHFSDVNPPVHAWGTWRVYQIEKEFYGRADTDFLERVFQKLLLNFTWWVNRKDNNGDNVFQGGFLGLDNIGIFDRSSELPTGGYLEQSDGTSWMAMYCLNMLVIALELAKYNPTYEDIASKFFEHFLYIASAMNHIGETNIDLWDDEDQFFYDVLHSPHNERHHLKVRSMVGLVPLFAVEILEADLLDAYPGFKKRFEWFIENRPNLQINIASLETQGSRSRRLLAIVNSEKLKGILQKMLNESDFLSPHGVRSVSKFHAENAYIFDVDGQQHRVDYEPAESTNGMFGGNSNWRGPVWFPMNFLIIESLQKFHRYFGDDFKVECPTGSGQFKNLAEIATELSHRLMSIFIRNEAGNRAVHGGHKEFQVNPHWRDLILFYEYFHGDNGAGLGANHQTGWTGLVANLIHDYWHNNQHHQTNEQPINIVTAIAKN</sequence>
<dbReference type="SUPFAM" id="SSF48208">
    <property type="entry name" value="Six-hairpin glycosidases"/>
    <property type="match status" value="1"/>
</dbReference>
<dbReference type="PANTHER" id="PTHR10412">
    <property type="entry name" value="MANNOSYL-OLIGOSACCHARIDE GLUCOSIDASE"/>
    <property type="match status" value="1"/>
</dbReference>
<feature type="domain" description="Mannosylglycerate hydrolase MGH1-like glycoside hydrolase" evidence="1">
    <location>
        <begin position="418"/>
        <end position="520"/>
    </location>
</feature>
<dbReference type="PANTHER" id="PTHR10412:SF10">
    <property type="entry name" value="GLYCOSYL HYDROLASE FAMILY 63 C-TERMINAL DOMAIN-CONTAINING PROTEIN"/>
    <property type="match status" value="1"/>
</dbReference>
<reference evidence="2" key="2">
    <citation type="journal article" date="2022" name="Microbiol. Resour. Announc.">
        <title>Metagenome Sequencing to Explore Phylogenomics of Terrestrial Cyanobacteria.</title>
        <authorList>
            <person name="Ward R.D."/>
            <person name="Stajich J.E."/>
            <person name="Johansen J.R."/>
            <person name="Huntemann M."/>
            <person name="Clum A."/>
            <person name="Foster B."/>
            <person name="Foster B."/>
            <person name="Roux S."/>
            <person name="Palaniappan K."/>
            <person name="Varghese N."/>
            <person name="Mukherjee S."/>
            <person name="Reddy T.B.K."/>
            <person name="Daum C."/>
            <person name="Copeland A."/>
            <person name="Chen I.A."/>
            <person name="Ivanova N.N."/>
            <person name="Kyrpides N.C."/>
            <person name="Shapiro N."/>
            <person name="Eloe-Fadrosh E.A."/>
            <person name="Pietrasiak N."/>
        </authorList>
    </citation>
    <scope>NUCLEOTIDE SEQUENCE</scope>
    <source>
        <strain evidence="2">GSE-NOS-MK-12-04C</strain>
    </source>
</reference>
<dbReference type="InterPro" id="IPR054491">
    <property type="entry name" value="MGH1-like_GH"/>
</dbReference>
<dbReference type="GO" id="GO:0004573">
    <property type="term" value="F:Glc3Man9GlcNAc2 oligosaccharide glucosidase activity"/>
    <property type="evidence" value="ECO:0007669"/>
    <property type="project" value="InterPro"/>
</dbReference>
<reference evidence="2" key="1">
    <citation type="submission" date="2021-05" db="EMBL/GenBank/DDBJ databases">
        <authorList>
            <person name="Pietrasiak N."/>
            <person name="Ward R."/>
            <person name="Stajich J.E."/>
            <person name="Kurbessoian T."/>
        </authorList>
    </citation>
    <scope>NUCLEOTIDE SEQUENCE</scope>
    <source>
        <strain evidence="2">GSE-NOS-MK-12-04C</strain>
    </source>
</reference>
<evidence type="ECO:0000313" key="3">
    <source>
        <dbReference type="Proteomes" id="UP000729701"/>
    </source>
</evidence>
<feature type="domain" description="Mannosylglycerate hydrolase MGH1-like glycoside hydrolase" evidence="1">
    <location>
        <begin position="691"/>
        <end position="859"/>
    </location>
</feature>
<dbReference type="InterPro" id="IPR008928">
    <property type="entry name" value="6-hairpin_glycosidase_sf"/>
</dbReference>
<dbReference type="Gene3D" id="1.50.10.10">
    <property type="match status" value="1"/>
</dbReference>
<organism evidence="2 3">
    <name type="scientific">Cyanomargarita calcarea GSE-NOS-MK-12-04C</name>
    <dbReference type="NCBI Taxonomy" id="2839659"/>
    <lineage>
        <taxon>Bacteria</taxon>
        <taxon>Bacillati</taxon>
        <taxon>Cyanobacteriota</taxon>
        <taxon>Cyanophyceae</taxon>
        <taxon>Nostocales</taxon>
        <taxon>Cyanomargaritaceae</taxon>
        <taxon>Cyanomargarita</taxon>
    </lineage>
</organism>
<gene>
    <name evidence="2" type="ORF">KME60_08395</name>
</gene>
<dbReference type="GO" id="GO:0009311">
    <property type="term" value="P:oligosaccharide metabolic process"/>
    <property type="evidence" value="ECO:0007669"/>
    <property type="project" value="InterPro"/>
</dbReference>
<name>A0A951QMU1_9CYAN</name>
<dbReference type="Pfam" id="PF22422">
    <property type="entry name" value="MGH1-like_GH"/>
    <property type="match status" value="2"/>
</dbReference>
<protein>
    <submittedName>
        <fullName evidence="2">Glucosidase</fullName>
    </submittedName>
</protein>
<dbReference type="InterPro" id="IPR012341">
    <property type="entry name" value="6hp_glycosidase-like_sf"/>
</dbReference>
<accession>A0A951QMU1</accession>
<evidence type="ECO:0000259" key="1">
    <source>
        <dbReference type="Pfam" id="PF22422"/>
    </source>
</evidence>
<evidence type="ECO:0000313" key="2">
    <source>
        <dbReference type="EMBL" id="MBW4667435.1"/>
    </source>
</evidence>
<dbReference type="Proteomes" id="UP000729701">
    <property type="component" value="Unassembled WGS sequence"/>
</dbReference>
<comment type="caution">
    <text evidence="2">The sequence shown here is derived from an EMBL/GenBank/DDBJ whole genome shotgun (WGS) entry which is preliminary data.</text>
</comment>
<dbReference type="InterPro" id="IPR004888">
    <property type="entry name" value="Glycoside_hydrolase_63"/>
</dbReference>